<dbReference type="OrthoDB" id="9799598at2"/>
<organism evidence="1 2">
    <name type="scientific">Leadbettera azotonutricia (strain ATCC BAA-888 / DSM 13862 / ZAS-9)</name>
    <name type="common">Treponema azotonutricium</name>
    <dbReference type="NCBI Taxonomy" id="545695"/>
    <lineage>
        <taxon>Bacteria</taxon>
        <taxon>Pseudomonadati</taxon>
        <taxon>Spirochaetota</taxon>
        <taxon>Spirochaetia</taxon>
        <taxon>Spirochaetales</taxon>
        <taxon>Breznakiellaceae</taxon>
        <taxon>Leadbettera</taxon>
    </lineage>
</organism>
<reference evidence="1 2" key="2">
    <citation type="journal article" date="2011" name="ISME J.">
        <title>RNA-seq reveals cooperative metabolic interactions between two termite-gut spirochete species in co-culture.</title>
        <authorList>
            <person name="Rosenthal A.Z."/>
            <person name="Matson E.G."/>
            <person name="Eldar A."/>
            <person name="Leadbetter J.R."/>
        </authorList>
    </citation>
    <scope>NUCLEOTIDE SEQUENCE [LARGE SCALE GENOMIC DNA]</scope>
    <source>
        <strain evidence="2">ATCC BAA-888 / DSM 13862 / ZAS-9</strain>
    </source>
</reference>
<dbReference type="EMBL" id="CP001841">
    <property type="protein sequence ID" value="AEF83305.1"/>
    <property type="molecule type" value="Genomic_DNA"/>
</dbReference>
<dbReference type="InParanoid" id="F5Y9N8"/>
<gene>
    <name evidence="1" type="ordered locus">TREAZ_0792</name>
</gene>
<dbReference type="STRING" id="545695.TREAZ_0792"/>
<proteinExistence type="predicted"/>
<dbReference type="KEGG" id="taz:TREAZ_0792"/>
<dbReference type="InterPro" id="IPR034660">
    <property type="entry name" value="DinB/YfiT-like"/>
</dbReference>
<accession>F5Y9N8</accession>
<evidence type="ECO:0000313" key="1">
    <source>
        <dbReference type="EMBL" id="AEF83305.1"/>
    </source>
</evidence>
<dbReference type="Gene3D" id="1.20.120.450">
    <property type="entry name" value="dinb family like domain"/>
    <property type="match status" value="1"/>
</dbReference>
<dbReference type="SUPFAM" id="SSF109854">
    <property type="entry name" value="DinB/YfiT-like putative metalloenzymes"/>
    <property type="match status" value="1"/>
</dbReference>
<dbReference type="Proteomes" id="UP000009222">
    <property type="component" value="Chromosome"/>
</dbReference>
<dbReference type="AlphaFoldDB" id="F5Y9N8"/>
<name>F5Y9N8_LEAAZ</name>
<evidence type="ECO:0000313" key="2">
    <source>
        <dbReference type="Proteomes" id="UP000009222"/>
    </source>
</evidence>
<dbReference type="RefSeq" id="WP_015711177.1">
    <property type="nucleotide sequence ID" value="NC_015577.1"/>
</dbReference>
<evidence type="ECO:0008006" key="3">
    <source>
        <dbReference type="Google" id="ProtNLM"/>
    </source>
</evidence>
<dbReference type="HOGENOM" id="CLU_129219_0_0_12"/>
<dbReference type="eggNOG" id="ENOG5033085">
    <property type="taxonomic scope" value="Bacteria"/>
</dbReference>
<reference evidence="2" key="1">
    <citation type="submission" date="2009-12" db="EMBL/GenBank/DDBJ databases">
        <title>Complete sequence of Treponema azotonutricium strain ZAS-9.</title>
        <authorList>
            <person name="Tetu S.G."/>
            <person name="Matson E."/>
            <person name="Ren Q."/>
            <person name="Seshadri R."/>
            <person name="Elbourne L."/>
            <person name="Hassan K.A."/>
            <person name="Durkin A."/>
            <person name="Radune D."/>
            <person name="Mohamoud Y."/>
            <person name="Shay R."/>
            <person name="Jin S."/>
            <person name="Zhang X."/>
            <person name="Lucey K."/>
            <person name="Ballor N.R."/>
            <person name="Ottesen E."/>
            <person name="Rosenthal R."/>
            <person name="Allen A."/>
            <person name="Leadbetter J.R."/>
            <person name="Paulsen I.T."/>
        </authorList>
    </citation>
    <scope>NUCLEOTIDE SEQUENCE [LARGE SCALE GENOMIC DNA]</scope>
    <source>
        <strain evidence="2">ATCC BAA-888 / DSM 13862 / ZAS-9</strain>
    </source>
</reference>
<protein>
    <recommendedName>
        <fullName evidence="3">DinB-like domain-containing protein</fullName>
    </recommendedName>
</protein>
<keyword evidence="2" id="KW-1185">Reference proteome</keyword>
<sequence>MENNTLLKFFKEHFFETFSMVEKIIEICPDELWNSKKSGFVFWQLLIHTLAPMHGWLREEELGYVSFNEINGGKIYAFLEKDPEIILTKEDLKKCCNETKEVVENWFSGKDDEWLKLPYKIHNEWTNLYATLGQIEHMMYHIGYCDGIFKEHGMKEVVWN</sequence>